<evidence type="ECO:0000256" key="1">
    <source>
        <dbReference type="SAM" id="MobiDB-lite"/>
    </source>
</evidence>
<feature type="region of interest" description="Disordered" evidence="1">
    <location>
        <begin position="1"/>
        <end position="69"/>
    </location>
</feature>
<feature type="compositionally biased region" description="Pro residues" evidence="1">
    <location>
        <begin position="1"/>
        <end position="10"/>
    </location>
</feature>
<evidence type="ECO:0000313" key="3">
    <source>
        <dbReference type="Proteomes" id="UP000008021"/>
    </source>
</evidence>
<dbReference type="EnsemblPlants" id="OMERI02G00200.3">
    <property type="protein sequence ID" value="OMERI02G00200.3"/>
    <property type="gene ID" value="OMERI02G00200"/>
</dbReference>
<name>A0A0E0CDR1_9ORYZ</name>
<reference evidence="2" key="2">
    <citation type="submission" date="2018-05" db="EMBL/GenBank/DDBJ databases">
        <title>OmerRS3 (Oryza meridionalis Reference Sequence Version 3).</title>
        <authorList>
            <person name="Zhang J."/>
            <person name="Kudrna D."/>
            <person name="Lee S."/>
            <person name="Talag J."/>
            <person name="Welchert J."/>
            <person name="Wing R.A."/>
        </authorList>
    </citation>
    <scope>NUCLEOTIDE SEQUENCE [LARGE SCALE GENOMIC DNA]</scope>
    <source>
        <strain evidence="2">cv. OR44</strain>
    </source>
</reference>
<sequence>MADVAPPPCAQPCTRSKPSPQPTAPSNPDVGPLPTVAYNPDARRQPDPTTPSARHPDVSPRHQTSIFPHCYVNDGNRAAVMRLRGLFISYPAPSRPEFVLAGGLRRSEAGKEAMSCCDRSTPGSTRANASAVV</sequence>
<evidence type="ECO:0000313" key="2">
    <source>
        <dbReference type="EnsemblPlants" id="OMERI02G00200.3"/>
    </source>
</evidence>
<protein>
    <submittedName>
        <fullName evidence="2">Uncharacterized protein</fullName>
    </submittedName>
</protein>
<dbReference type="AlphaFoldDB" id="A0A0E0CDR1"/>
<dbReference type="Gramene" id="OMERI02G00200.3">
    <property type="protein sequence ID" value="OMERI02G00200.3"/>
    <property type="gene ID" value="OMERI02G00200"/>
</dbReference>
<accession>A0A0E0CDR1</accession>
<reference evidence="2" key="1">
    <citation type="submission" date="2015-04" db="UniProtKB">
        <authorList>
            <consortium name="EnsemblPlants"/>
        </authorList>
    </citation>
    <scope>IDENTIFICATION</scope>
</reference>
<proteinExistence type="predicted"/>
<keyword evidence="3" id="KW-1185">Reference proteome</keyword>
<organism evidence="2">
    <name type="scientific">Oryza meridionalis</name>
    <dbReference type="NCBI Taxonomy" id="40149"/>
    <lineage>
        <taxon>Eukaryota</taxon>
        <taxon>Viridiplantae</taxon>
        <taxon>Streptophyta</taxon>
        <taxon>Embryophyta</taxon>
        <taxon>Tracheophyta</taxon>
        <taxon>Spermatophyta</taxon>
        <taxon>Magnoliopsida</taxon>
        <taxon>Liliopsida</taxon>
        <taxon>Poales</taxon>
        <taxon>Poaceae</taxon>
        <taxon>BOP clade</taxon>
        <taxon>Oryzoideae</taxon>
        <taxon>Oryzeae</taxon>
        <taxon>Oryzinae</taxon>
        <taxon>Oryza</taxon>
    </lineage>
</organism>
<dbReference type="Proteomes" id="UP000008021">
    <property type="component" value="Chromosome 2"/>
</dbReference>